<dbReference type="FunFam" id="2.20.25.80:FF:000006">
    <property type="entry name" value="WRKY transcription factor"/>
    <property type="match status" value="1"/>
</dbReference>
<name>A0AAE1XVX7_9LAMI</name>
<evidence type="ECO:0000313" key="9">
    <source>
        <dbReference type="EMBL" id="KAK4419055.1"/>
    </source>
</evidence>
<evidence type="ECO:0000256" key="1">
    <source>
        <dbReference type="ARBA" id="ARBA00004123"/>
    </source>
</evidence>
<evidence type="ECO:0000256" key="7">
    <source>
        <dbReference type="SAM" id="MobiDB-lite"/>
    </source>
</evidence>
<accession>A0AAE1XVX7</accession>
<dbReference type="GO" id="GO:0043565">
    <property type="term" value="F:sequence-specific DNA binding"/>
    <property type="evidence" value="ECO:0007669"/>
    <property type="project" value="InterPro"/>
</dbReference>
<evidence type="ECO:0000256" key="3">
    <source>
        <dbReference type="ARBA" id="ARBA00023015"/>
    </source>
</evidence>
<dbReference type="InterPro" id="IPR036576">
    <property type="entry name" value="WRKY_dom_sf"/>
</dbReference>
<dbReference type="PANTHER" id="PTHR31221:SF42">
    <property type="entry name" value="WRKY TRANSCRIPTION FACTOR 49-RELATED"/>
    <property type="match status" value="1"/>
</dbReference>
<comment type="caution">
    <text evidence="9">The sequence shown here is derived from an EMBL/GenBank/DDBJ whole genome shotgun (WGS) entry which is preliminary data.</text>
</comment>
<keyword evidence="2" id="KW-0677">Repeat</keyword>
<dbReference type="SUPFAM" id="SSF118290">
    <property type="entry name" value="WRKY DNA-binding domain"/>
    <property type="match status" value="1"/>
</dbReference>
<evidence type="ECO:0000256" key="2">
    <source>
        <dbReference type="ARBA" id="ARBA00022737"/>
    </source>
</evidence>
<organism evidence="9 10">
    <name type="scientific">Sesamum alatum</name>
    <dbReference type="NCBI Taxonomy" id="300844"/>
    <lineage>
        <taxon>Eukaryota</taxon>
        <taxon>Viridiplantae</taxon>
        <taxon>Streptophyta</taxon>
        <taxon>Embryophyta</taxon>
        <taxon>Tracheophyta</taxon>
        <taxon>Spermatophyta</taxon>
        <taxon>Magnoliopsida</taxon>
        <taxon>eudicotyledons</taxon>
        <taxon>Gunneridae</taxon>
        <taxon>Pentapetalae</taxon>
        <taxon>asterids</taxon>
        <taxon>lamiids</taxon>
        <taxon>Lamiales</taxon>
        <taxon>Pedaliaceae</taxon>
        <taxon>Sesamum</taxon>
    </lineage>
</organism>
<dbReference type="GO" id="GO:0005634">
    <property type="term" value="C:nucleus"/>
    <property type="evidence" value="ECO:0007669"/>
    <property type="project" value="UniProtKB-SubCell"/>
</dbReference>
<reference evidence="9" key="1">
    <citation type="submission" date="2020-06" db="EMBL/GenBank/DDBJ databases">
        <authorList>
            <person name="Li T."/>
            <person name="Hu X."/>
            <person name="Zhang T."/>
            <person name="Song X."/>
            <person name="Zhang H."/>
            <person name="Dai N."/>
            <person name="Sheng W."/>
            <person name="Hou X."/>
            <person name="Wei L."/>
        </authorList>
    </citation>
    <scope>NUCLEOTIDE SEQUENCE</scope>
    <source>
        <strain evidence="9">3651</strain>
        <tissue evidence="9">Leaf</tissue>
    </source>
</reference>
<dbReference type="PROSITE" id="PS50811">
    <property type="entry name" value="WRKY"/>
    <property type="match status" value="1"/>
</dbReference>
<keyword evidence="3" id="KW-0805">Transcription regulation</keyword>
<feature type="domain" description="WRKY" evidence="8">
    <location>
        <begin position="107"/>
        <end position="169"/>
    </location>
</feature>
<dbReference type="Proteomes" id="UP001293254">
    <property type="component" value="Unassembled WGS sequence"/>
</dbReference>
<dbReference type="PANTHER" id="PTHR31221">
    <property type="entry name" value="WRKY TRANSCRIPTION FACTOR PROTEIN 1-RELATED"/>
    <property type="match status" value="1"/>
</dbReference>
<evidence type="ECO:0000313" key="10">
    <source>
        <dbReference type="Proteomes" id="UP001293254"/>
    </source>
</evidence>
<keyword evidence="5" id="KW-0804">Transcription</keyword>
<sequence length="296" mass="32746">MEELIKLAAGGTADDELLKEVLIDVDNVSPFAMLPYQATDSGLLSAAYSGPTCDDIESALSYTNYGVHDFQYGAKPEAHRNSMLERGYIGKGSNDQNSKYTLRIKNCGNVMADDGYKWRKYGQKSIKNSPNPRSYYRCTNPRCSAKKQVERSIDDPDTLIITYEGLHLHFTYPFFLLNNNQQQQQHTDPPMKKQKGPILEAHDIGVQTGNGLEQVLGSSPEPDPSKEFEQELMGQQGLLEDVVPLMIRKPLPIVDATTSSSSQSSSLSASHESYPSSPSSSNSFSWSPTYSFLGLI</sequence>
<dbReference type="GO" id="GO:0003700">
    <property type="term" value="F:DNA-binding transcription factor activity"/>
    <property type="evidence" value="ECO:0007669"/>
    <property type="project" value="InterPro"/>
</dbReference>
<evidence type="ECO:0000256" key="6">
    <source>
        <dbReference type="ARBA" id="ARBA00023242"/>
    </source>
</evidence>
<dbReference type="EMBL" id="JACGWO010000009">
    <property type="protein sequence ID" value="KAK4419055.1"/>
    <property type="molecule type" value="Genomic_DNA"/>
</dbReference>
<protein>
    <submittedName>
        <fullName evidence="9">WRKY transcription factor 49</fullName>
    </submittedName>
</protein>
<dbReference type="Gene3D" id="2.20.25.80">
    <property type="entry name" value="WRKY domain"/>
    <property type="match status" value="1"/>
</dbReference>
<dbReference type="Pfam" id="PF03106">
    <property type="entry name" value="WRKY"/>
    <property type="match status" value="1"/>
</dbReference>
<feature type="region of interest" description="Disordered" evidence="7">
    <location>
        <begin position="256"/>
        <end position="285"/>
    </location>
</feature>
<dbReference type="InterPro" id="IPR003657">
    <property type="entry name" value="WRKY_dom"/>
</dbReference>
<dbReference type="InterPro" id="IPR044810">
    <property type="entry name" value="WRKY_plant"/>
</dbReference>
<dbReference type="SMART" id="SM00774">
    <property type="entry name" value="WRKY"/>
    <property type="match status" value="1"/>
</dbReference>
<dbReference type="AlphaFoldDB" id="A0AAE1XVX7"/>
<proteinExistence type="predicted"/>
<keyword evidence="10" id="KW-1185">Reference proteome</keyword>
<feature type="compositionally biased region" description="Low complexity" evidence="7">
    <location>
        <begin position="259"/>
        <end position="285"/>
    </location>
</feature>
<comment type="subcellular location">
    <subcellularLocation>
        <location evidence="1">Nucleus</location>
    </subcellularLocation>
</comment>
<evidence type="ECO:0000256" key="4">
    <source>
        <dbReference type="ARBA" id="ARBA00023125"/>
    </source>
</evidence>
<evidence type="ECO:0000259" key="8">
    <source>
        <dbReference type="PROSITE" id="PS50811"/>
    </source>
</evidence>
<keyword evidence="6" id="KW-0539">Nucleus</keyword>
<reference evidence="9" key="2">
    <citation type="journal article" date="2024" name="Plant">
        <title>Genomic evolution and insights into agronomic trait innovations of Sesamum species.</title>
        <authorList>
            <person name="Miao H."/>
            <person name="Wang L."/>
            <person name="Qu L."/>
            <person name="Liu H."/>
            <person name="Sun Y."/>
            <person name="Le M."/>
            <person name="Wang Q."/>
            <person name="Wei S."/>
            <person name="Zheng Y."/>
            <person name="Lin W."/>
            <person name="Duan Y."/>
            <person name="Cao H."/>
            <person name="Xiong S."/>
            <person name="Wang X."/>
            <person name="Wei L."/>
            <person name="Li C."/>
            <person name="Ma Q."/>
            <person name="Ju M."/>
            <person name="Zhao R."/>
            <person name="Li G."/>
            <person name="Mu C."/>
            <person name="Tian Q."/>
            <person name="Mei H."/>
            <person name="Zhang T."/>
            <person name="Gao T."/>
            <person name="Zhang H."/>
        </authorList>
    </citation>
    <scope>NUCLEOTIDE SEQUENCE</scope>
    <source>
        <strain evidence="9">3651</strain>
    </source>
</reference>
<keyword evidence="4" id="KW-0238">DNA-binding</keyword>
<gene>
    <name evidence="9" type="ORF">Salat_2318300</name>
</gene>
<evidence type="ECO:0000256" key="5">
    <source>
        <dbReference type="ARBA" id="ARBA00023163"/>
    </source>
</evidence>